<name>A0ABZ0I870_9GAMM</name>
<gene>
    <name evidence="18" type="primary">mutT</name>
    <name evidence="18" type="ORF">R0135_07170</name>
</gene>
<dbReference type="InterPro" id="IPR000086">
    <property type="entry name" value="NUDIX_hydrolase_dom"/>
</dbReference>
<protein>
    <recommendedName>
        <fullName evidence="13">8-oxo-dGTP diphosphatase</fullName>
        <ecNumber evidence="12">3.6.1.55</ecNumber>
    </recommendedName>
    <alternativeName>
        <fullName evidence="16">7,8-dihydro-8-oxoguanine-triphosphatase</fullName>
    </alternativeName>
    <alternativeName>
        <fullName evidence="15">Mutator protein MutT</fullName>
    </alternativeName>
    <alternativeName>
        <fullName evidence="14">dGTP pyrophosphohydrolase</fullName>
    </alternativeName>
</protein>
<evidence type="ECO:0000256" key="7">
    <source>
        <dbReference type="ARBA" id="ARBA00022801"/>
    </source>
</evidence>
<evidence type="ECO:0000256" key="3">
    <source>
        <dbReference type="ARBA" id="ARBA00022457"/>
    </source>
</evidence>
<evidence type="ECO:0000313" key="19">
    <source>
        <dbReference type="Proteomes" id="UP001626537"/>
    </source>
</evidence>
<dbReference type="InterPro" id="IPR020084">
    <property type="entry name" value="NUDIX_hydrolase_CS"/>
</dbReference>
<dbReference type="RefSeq" id="WP_407349576.1">
    <property type="nucleotide sequence ID" value="NZ_CP136864.1"/>
</dbReference>
<dbReference type="PROSITE" id="PS51462">
    <property type="entry name" value="NUDIX"/>
    <property type="match status" value="1"/>
</dbReference>
<evidence type="ECO:0000256" key="13">
    <source>
        <dbReference type="ARBA" id="ARBA00040794"/>
    </source>
</evidence>
<dbReference type="PROSITE" id="PS00893">
    <property type="entry name" value="NUDIX_BOX"/>
    <property type="match status" value="1"/>
</dbReference>
<dbReference type="PANTHER" id="PTHR47707">
    <property type="entry name" value="8-OXO-DGTP DIPHOSPHATASE"/>
    <property type="match status" value="1"/>
</dbReference>
<keyword evidence="3" id="KW-0515">Mutator protein</keyword>
<dbReference type="InterPro" id="IPR029119">
    <property type="entry name" value="MutY_C"/>
</dbReference>
<dbReference type="NCBIfam" id="TIGR00586">
    <property type="entry name" value="mutt"/>
    <property type="match status" value="1"/>
</dbReference>
<evidence type="ECO:0000313" key="18">
    <source>
        <dbReference type="EMBL" id="WOJ94943.1"/>
    </source>
</evidence>
<proteinExistence type="inferred from homology"/>
<dbReference type="InterPro" id="IPR015797">
    <property type="entry name" value="NUDIX_hydrolase-like_dom_sf"/>
</dbReference>
<sequence length="143" mass="15854">MLAKNPDENCEVAPVVHVAVAVIFNADQQILLTKRHASSHQGGLWEFPGGKLEAGERLGDALKRELQEELGIDVLSHHSLLRVEHDYGDKQVLLDVHSVTGFTGQPRAREGQPMRWVSVTELVDYDFPKANVAIVNVLLDGKR</sequence>
<evidence type="ECO:0000256" key="16">
    <source>
        <dbReference type="ARBA" id="ARBA00042798"/>
    </source>
</evidence>
<dbReference type="PANTHER" id="PTHR47707:SF1">
    <property type="entry name" value="NUDIX HYDROLASE FAMILY PROTEIN"/>
    <property type="match status" value="1"/>
</dbReference>
<reference evidence="18 19" key="1">
    <citation type="submission" date="2023-10" db="EMBL/GenBank/DDBJ databases">
        <title>Two novel species belonging to the OM43/NOR5 clade.</title>
        <authorList>
            <person name="Park M."/>
        </authorList>
    </citation>
    <scope>NUCLEOTIDE SEQUENCE [LARGE SCALE GENOMIC DNA]</scope>
    <source>
        <strain evidence="18 19">IMCC43200</strain>
    </source>
</reference>
<comment type="catalytic activity">
    <reaction evidence="11">
        <text>8-oxo-GTP + H2O = 8-oxo-GMP + diphosphate + H(+)</text>
        <dbReference type="Rhea" id="RHEA:67616"/>
        <dbReference type="ChEBI" id="CHEBI:15377"/>
        <dbReference type="ChEBI" id="CHEBI:15378"/>
        <dbReference type="ChEBI" id="CHEBI:33019"/>
        <dbReference type="ChEBI" id="CHEBI:143553"/>
        <dbReference type="ChEBI" id="CHEBI:145694"/>
    </reaction>
</comment>
<dbReference type="InterPro" id="IPR047127">
    <property type="entry name" value="MutT-like"/>
</dbReference>
<dbReference type="EMBL" id="CP136864">
    <property type="protein sequence ID" value="WOJ94943.1"/>
    <property type="molecule type" value="Genomic_DNA"/>
</dbReference>
<dbReference type="EC" id="3.6.1.55" evidence="12"/>
<keyword evidence="6" id="KW-0227">DNA damage</keyword>
<comment type="catalytic activity">
    <reaction evidence="10">
        <text>8-oxo-dGTP + H2O = 8-oxo-dGMP + diphosphate + H(+)</text>
        <dbReference type="Rhea" id="RHEA:31575"/>
        <dbReference type="ChEBI" id="CHEBI:15377"/>
        <dbReference type="ChEBI" id="CHEBI:15378"/>
        <dbReference type="ChEBI" id="CHEBI:33019"/>
        <dbReference type="ChEBI" id="CHEBI:63224"/>
        <dbReference type="ChEBI" id="CHEBI:77896"/>
        <dbReference type="EC" id="3.6.1.55"/>
    </reaction>
</comment>
<organism evidence="18 19">
    <name type="scientific">Congregibacter variabilis</name>
    <dbReference type="NCBI Taxonomy" id="3081200"/>
    <lineage>
        <taxon>Bacteria</taxon>
        <taxon>Pseudomonadati</taxon>
        <taxon>Pseudomonadota</taxon>
        <taxon>Gammaproteobacteria</taxon>
        <taxon>Cellvibrionales</taxon>
        <taxon>Halieaceae</taxon>
        <taxon>Congregibacter</taxon>
    </lineage>
</organism>
<dbReference type="PRINTS" id="PR00502">
    <property type="entry name" value="NUDIXFAMILY"/>
</dbReference>
<accession>A0ABZ0I870</accession>
<evidence type="ECO:0000256" key="6">
    <source>
        <dbReference type="ARBA" id="ARBA00022763"/>
    </source>
</evidence>
<evidence type="ECO:0000256" key="8">
    <source>
        <dbReference type="ARBA" id="ARBA00022842"/>
    </source>
</evidence>
<evidence type="ECO:0000259" key="17">
    <source>
        <dbReference type="PROSITE" id="PS51462"/>
    </source>
</evidence>
<dbReference type="Pfam" id="PF14815">
    <property type="entry name" value="NUDIX_4"/>
    <property type="match status" value="1"/>
</dbReference>
<evidence type="ECO:0000256" key="14">
    <source>
        <dbReference type="ARBA" id="ARBA00041592"/>
    </source>
</evidence>
<dbReference type="InterPro" id="IPR003561">
    <property type="entry name" value="Mutator_MutT"/>
</dbReference>
<dbReference type="InterPro" id="IPR020476">
    <property type="entry name" value="Nudix_hydrolase"/>
</dbReference>
<keyword evidence="8" id="KW-0460">Magnesium</keyword>
<keyword evidence="4" id="KW-0235">DNA replication</keyword>
<comment type="similarity">
    <text evidence="2">Belongs to the Nudix hydrolase family.</text>
</comment>
<evidence type="ECO:0000256" key="10">
    <source>
        <dbReference type="ARBA" id="ARBA00035861"/>
    </source>
</evidence>
<evidence type="ECO:0000256" key="4">
    <source>
        <dbReference type="ARBA" id="ARBA00022705"/>
    </source>
</evidence>
<evidence type="ECO:0000256" key="9">
    <source>
        <dbReference type="ARBA" id="ARBA00023204"/>
    </source>
</evidence>
<evidence type="ECO:0000256" key="2">
    <source>
        <dbReference type="ARBA" id="ARBA00005582"/>
    </source>
</evidence>
<evidence type="ECO:0000256" key="15">
    <source>
        <dbReference type="ARBA" id="ARBA00041979"/>
    </source>
</evidence>
<keyword evidence="7" id="KW-0378">Hydrolase</keyword>
<dbReference type="Proteomes" id="UP001626537">
    <property type="component" value="Chromosome"/>
</dbReference>
<evidence type="ECO:0000256" key="1">
    <source>
        <dbReference type="ARBA" id="ARBA00001946"/>
    </source>
</evidence>
<evidence type="ECO:0000256" key="5">
    <source>
        <dbReference type="ARBA" id="ARBA00022723"/>
    </source>
</evidence>
<feature type="domain" description="Nudix hydrolase" evidence="17">
    <location>
        <begin position="14"/>
        <end position="138"/>
    </location>
</feature>
<dbReference type="Gene3D" id="3.90.79.10">
    <property type="entry name" value="Nucleoside Triphosphate Pyrophosphohydrolase"/>
    <property type="match status" value="1"/>
</dbReference>
<comment type="cofactor">
    <cofactor evidence="1">
        <name>Mg(2+)</name>
        <dbReference type="ChEBI" id="CHEBI:18420"/>
    </cofactor>
</comment>
<dbReference type="SUPFAM" id="SSF55811">
    <property type="entry name" value="Nudix"/>
    <property type="match status" value="1"/>
</dbReference>
<keyword evidence="19" id="KW-1185">Reference proteome</keyword>
<keyword evidence="5" id="KW-0479">Metal-binding</keyword>
<keyword evidence="9" id="KW-0234">DNA repair</keyword>
<evidence type="ECO:0000256" key="12">
    <source>
        <dbReference type="ARBA" id="ARBA00038905"/>
    </source>
</evidence>
<evidence type="ECO:0000256" key="11">
    <source>
        <dbReference type="ARBA" id="ARBA00036904"/>
    </source>
</evidence>
<dbReference type="CDD" id="cd03425">
    <property type="entry name" value="NUDIX_MutT_NudA_like"/>
    <property type="match status" value="1"/>
</dbReference>